<dbReference type="SUPFAM" id="SSF52402">
    <property type="entry name" value="Adenine nucleotide alpha hydrolases-like"/>
    <property type="match status" value="2"/>
</dbReference>
<accession>A0ABQ3YS15</accession>
<keyword evidence="6" id="KW-1185">Reference proteome</keyword>
<gene>
    <name evidence="5" type="ORF">Adu01nite_17360</name>
</gene>
<evidence type="ECO:0000256" key="1">
    <source>
        <dbReference type="ARBA" id="ARBA00008791"/>
    </source>
</evidence>
<comment type="similarity">
    <text evidence="1">Belongs to the universal stress protein A family.</text>
</comment>
<keyword evidence="2" id="KW-0547">Nucleotide-binding</keyword>
<name>A0ABQ3YS15_9ACTN</name>
<sequence length="293" mass="31143">MRVNPVIVGADGTDHSKAAVRWAAREARRLGLPLRVTHAFDWEWREARYDMSNDYLDAARKMAEGITANAVYEAHSVDRDLQVEGDPVVGSPAPRLLADSESAELVVLGSRGRGGFGSLLLGSVSQRVATHAKCSVVVIRGRGAEAAGPIVVGVDDSPAAETVLATAFDLAAGRGSALRVVHAYLPPVPLWVSGLAAVDVPAPAMDEEEQARLTEQLAPWRDKYPLVPVEVVLTHESIASELVAASAKAQLVIVGSRGRGMITGTLLGSTGLQLLHHAECPVYIVRHPSDHRS</sequence>
<dbReference type="InterPro" id="IPR006015">
    <property type="entry name" value="Universal_stress_UspA"/>
</dbReference>
<evidence type="ECO:0000313" key="6">
    <source>
        <dbReference type="Proteomes" id="UP000637628"/>
    </source>
</evidence>
<dbReference type="Proteomes" id="UP000637628">
    <property type="component" value="Unassembled WGS sequence"/>
</dbReference>
<proteinExistence type="inferred from homology"/>
<dbReference type="EMBL" id="BOML01000014">
    <property type="protein sequence ID" value="GIE00386.1"/>
    <property type="molecule type" value="Genomic_DNA"/>
</dbReference>
<feature type="domain" description="UspA" evidence="4">
    <location>
        <begin position="5"/>
        <end position="140"/>
    </location>
</feature>
<dbReference type="PRINTS" id="PR01438">
    <property type="entry name" value="UNVRSLSTRESS"/>
</dbReference>
<dbReference type="PANTHER" id="PTHR46268">
    <property type="entry name" value="STRESS RESPONSE PROTEIN NHAX"/>
    <property type="match status" value="1"/>
</dbReference>
<dbReference type="PANTHER" id="PTHR46268:SF27">
    <property type="entry name" value="UNIVERSAL STRESS PROTEIN RV2623"/>
    <property type="match status" value="1"/>
</dbReference>
<dbReference type="Pfam" id="PF00582">
    <property type="entry name" value="Usp"/>
    <property type="match status" value="2"/>
</dbReference>
<comment type="caution">
    <text evidence="5">The sequence shown here is derived from an EMBL/GenBank/DDBJ whole genome shotgun (WGS) entry which is preliminary data.</text>
</comment>
<keyword evidence="3" id="KW-0067">ATP-binding</keyword>
<dbReference type="Gene3D" id="3.40.50.620">
    <property type="entry name" value="HUPs"/>
    <property type="match status" value="2"/>
</dbReference>
<feature type="domain" description="UspA" evidence="4">
    <location>
        <begin position="149"/>
        <end position="286"/>
    </location>
</feature>
<evidence type="ECO:0000259" key="4">
    <source>
        <dbReference type="Pfam" id="PF00582"/>
    </source>
</evidence>
<evidence type="ECO:0000256" key="3">
    <source>
        <dbReference type="ARBA" id="ARBA00022840"/>
    </source>
</evidence>
<dbReference type="InterPro" id="IPR014729">
    <property type="entry name" value="Rossmann-like_a/b/a_fold"/>
</dbReference>
<dbReference type="RefSeq" id="WP_203726029.1">
    <property type="nucleotide sequence ID" value="NZ_BAAATX010000002.1"/>
</dbReference>
<reference evidence="5 6" key="1">
    <citation type="submission" date="2021-01" db="EMBL/GenBank/DDBJ databases">
        <title>Whole genome shotgun sequence of Actinoplanes durhamensis NBRC 14914.</title>
        <authorList>
            <person name="Komaki H."/>
            <person name="Tamura T."/>
        </authorList>
    </citation>
    <scope>NUCLEOTIDE SEQUENCE [LARGE SCALE GENOMIC DNA]</scope>
    <source>
        <strain evidence="5 6">NBRC 14914</strain>
    </source>
</reference>
<evidence type="ECO:0000313" key="5">
    <source>
        <dbReference type="EMBL" id="GIE00386.1"/>
    </source>
</evidence>
<evidence type="ECO:0000256" key="2">
    <source>
        <dbReference type="ARBA" id="ARBA00022741"/>
    </source>
</evidence>
<dbReference type="InterPro" id="IPR006016">
    <property type="entry name" value="UspA"/>
</dbReference>
<organism evidence="5 6">
    <name type="scientific">Paractinoplanes durhamensis</name>
    <dbReference type="NCBI Taxonomy" id="113563"/>
    <lineage>
        <taxon>Bacteria</taxon>
        <taxon>Bacillati</taxon>
        <taxon>Actinomycetota</taxon>
        <taxon>Actinomycetes</taxon>
        <taxon>Micromonosporales</taxon>
        <taxon>Micromonosporaceae</taxon>
        <taxon>Paractinoplanes</taxon>
    </lineage>
</organism>
<protein>
    <submittedName>
        <fullName evidence="5">Universal stress protein</fullName>
    </submittedName>
</protein>